<accession>A0ABR3G861</accession>
<sequence length="137" mass="15878">MKFYFEKNGIISPFQVFIQSNQEWVTKSGLKPIKPIPIIYSRKHSYVEQTRIGSSPLIKNKTAAVNVQQWGAVIKHWFSLPAVARYHPLFMEASEEGHLMLVGFVDLRRRAAEVDTNEKAGEEEEEEEEEKEKKEEV</sequence>
<evidence type="ECO:0000313" key="2">
    <source>
        <dbReference type="EMBL" id="KAL0632058.1"/>
    </source>
</evidence>
<feature type="compositionally biased region" description="Acidic residues" evidence="1">
    <location>
        <begin position="121"/>
        <end position="130"/>
    </location>
</feature>
<comment type="caution">
    <text evidence="2">The sequence shown here is derived from an EMBL/GenBank/DDBJ whole genome shotgun (WGS) entry which is preliminary data.</text>
</comment>
<reference evidence="2 3" key="1">
    <citation type="submission" date="2024-02" db="EMBL/GenBank/DDBJ databases">
        <title>Discinaceae phylogenomics.</title>
        <authorList>
            <person name="Dirks A.C."/>
            <person name="James T.Y."/>
        </authorList>
    </citation>
    <scope>NUCLEOTIDE SEQUENCE [LARGE SCALE GENOMIC DNA]</scope>
    <source>
        <strain evidence="2 3">ACD0624</strain>
    </source>
</reference>
<gene>
    <name evidence="2" type="ORF">Q9L58_009066</name>
</gene>
<keyword evidence="3" id="KW-1185">Reference proteome</keyword>
<dbReference type="EMBL" id="JBBBZM010000190">
    <property type="protein sequence ID" value="KAL0632058.1"/>
    <property type="molecule type" value="Genomic_DNA"/>
</dbReference>
<feature type="region of interest" description="Disordered" evidence="1">
    <location>
        <begin position="113"/>
        <end position="137"/>
    </location>
</feature>
<dbReference type="Proteomes" id="UP001447188">
    <property type="component" value="Unassembled WGS sequence"/>
</dbReference>
<organism evidence="2 3">
    <name type="scientific">Discina gigas</name>
    <dbReference type="NCBI Taxonomy" id="1032678"/>
    <lineage>
        <taxon>Eukaryota</taxon>
        <taxon>Fungi</taxon>
        <taxon>Dikarya</taxon>
        <taxon>Ascomycota</taxon>
        <taxon>Pezizomycotina</taxon>
        <taxon>Pezizomycetes</taxon>
        <taxon>Pezizales</taxon>
        <taxon>Discinaceae</taxon>
        <taxon>Discina</taxon>
    </lineage>
</organism>
<evidence type="ECO:0000256" key="1">
    <source>
        <dbReference type="SAM" id="MobiDB-lite"/>
    </source>
</evidence>
<proteinExistence type="predicted"/>
<name>A0ABR3G861_9PEZI</name>
<evidence type="ECO:0000313" key="3">
    <source>
        <dbReference type="Proteomes" id="UP001447188"/>
    </source>
</evidence>
<protein>
    <submittedName>
        <fullName evidence="2">Uncharacterized protein</fullName>
    </submittedName>
</protein>